<comment type="function">
    <text evidence="13 15">May control the interaction of photosystem II (PSII) cores with the light-harvesting antenna, regulates electron flow through the 2 photosystem reaction centers. PSII is a light-driven water plastoquinone oxidoreductase, using light energy to abstract electrons from H(2)O, generating a proton gradient subsequently used for ATP formation.</text>
</comment>
<proteinExistence type="inferred from homology"/>
<accession>A0A3G3LL00</accession>
<geneLocation type="chloroplast" evidence="18"/>
<gene>
    <name evidence="15" type="primary">psbZ</name>
</gene>
<keyword evidence="8 15" id="KW-0812">Transmembrane</keyword>
<dbReference type="InterPro" id="IPR036512">
    <property type="entry name" value="PSII_PsbZ_sf"/>
</dbReference>
<comment type="function">
    <text evidence="16">Controls the interaction of photosystem II (PSII) cores with the light-harvesting antenna, regulates electron flow through the 2 photosystem reaction centers. PSII is a light-driven water plastoquinone oxidoreductase, using light energy to abstract electrons from H(2)O, generating a proton gradient subsequently used for ATP formation.</text>
</comment>
<evidence type="ECO:0000256" key="13">
    <source>
        <dbReference type="ARBA" id="ARBA00037496"/>
    </source>
</evidence>
<evidence type="ECO:0000256" key="2">
    <source>
        <dbReference type="ARBA" id="ARBA00008367"/>
    </source>
</evidence>
<evidence type="ECO:0000256" key="6">
    <source>
        <dbReference type="ARBA" id="ARBA00022531"/>
    </source>
</evidence>
<dbReference type="EMBL" id="MH898668">
    <property type="protein sequence ID" value="AYQ93394.1"/>
    <property type="molecule type" value="Genomic_DNA"/>
</dbReference>
<protein>
    <recommendedName>
        <fullName evidence="3 15">Photosystem II reaction center protein Z</fullName>
        <shortName evidence="15">PSII-Z</shortName>
    </recommendedName>
</protein>
<keyword evidence="4 15" id="KW-0674">Reaction center</keyword>
<sequence length="65" mass="7179">MNVILLSFQLALLLLVVVSFLLVILVPVVFASPNGWQENKTYIVIGATTWALLVFLVGTLNFFVV</sequence>
<evidence type="ECO:0000256" key="8">
    <source>
        <dbReference type="ARBA" id="ARBA00022692"/>
    </source>
</evidence>
<evidence type="ECO:0000256" key="4">
    <source>
        <dbReference type="ARBA" id="ARBA00022469"/>
    </source>
</evidence>
<keyword evidence="11 15" id="KW-0472">Membrane</keyword>
<evidence type="ECO:0000256" key="11">
    <source>
        <dbReference type="ARBA" id="ARBA00023136"/>
    </source>
</evidence>
<dbReference type="GO" id="GO:0015979">
    <property type="term" value="P:photosynthesis"/>
    <property type="evidence" value="ECO:0007669"/>
    <property type="project" value="UniProtKB-UniRule"/>
</dbReference>
<dbReference type="HAMAP" id="MF_00644">
    <property type="entry name" value="PSII_PsbZ"/>
    <property type="match status" value="1"/>
</dbReference>
<keyword evidence="10 15" id="KW-0793">Thylakoid</keyword>
<evidence type="ECO:0000256" key="10">
    <source>
        <dbReference type="ARBA" id="ARBA00023078"/>
    </source>
</evidence>
<evidence type="ECO:0000256" key="7">
    <source>
        <dbReference type="ARBA" id="ARBA00022640"/>
    </source>
</evidence>
<comment type="subunit">
    <text evidence="14 15">PSII is composed of 1 copy each of membrane proteins PsbA, PsbB, PsbC, PsbD, PsbE, PsbF, PsbH, PsbI, PsbJ, PsbK, PsbL, PsbM, PsbT, PsbY, PsbZ, Psb30/Ycf12, at least 3 peripheral proteins of the oxygen-evolving complex and a large number of cofactors. It forms dimeric complexes.</text>
</comment>
<organism evidence="18">
    <name type="scientific">Lepocinclis tripteris</name>
    <dbReference type="NCBI Taxonomy" id="135494"/>
    <lineage>
        <taxon>Eukaryota</taxon>
        <taxon>Discoba</taxon>
        <taxon>Euglenozoa</taxon>
        <taxon>Euglenida</taxon>
        <taxon>Spirocuta</taxon>
        <taxon>Euglenophyceae</taxon>
        <taxon>Euglenales</taxon>
        <taxon>Phacaceae</taxon>
        <taxon>Lepocinclis</taxon>
    </lineage>
</organism>
<evidence type="ECO:0000256" key="12">
    <source>
        <dbReference type="ARBA" id="ARBA00023276"/>
    </source>
</evidence>
<dbReference type="SUPFAM" id="SSF161055">
    <property type="entry name" value="PsbZ-like"/>
    <property type="match status" value="1"/>
</dbReference>
<evidence type="ECO:0000256" key="14">
    <source>
        <dbReference type="ARBA" id="ARBA00038734"/>
    </source>
</evidence>
<keyword evidence="9 15" id="KW-1133">Transmembrane helix</keyword>
<dbReference type="InterPro" id="IPR002644">
    <property type="entry name" value="PSII_PsbZ"/>
</dbReference>
<dbReference type="GO" id="GO:0042549">
    <property type="term" value="P:photosystem II stabilization"/>
    <property type="evidence" value="ECO:0007669"/>
    <property type="project" value="InterPro"/>
</dbReference>
<comment type="subcellular location">
    <subcellularLocation>
        <location evidence="1">Membrane</location>
        <topology evidence="1">Multi-pass membrane protein</topology>
    </subcellularLocation>
    <subcellularLocation>
        <location evidence="15">Plastid</location>
        <location evidence="15">Chloroplast thylakoid membrane</location>
        <topology evidence="15">Multi-pass membrane protein</topology>
    </subcellularLocation>
</comment>
<dbReference type="NCBIfam" id="TIGR03043">
    <property type="entry name" value="PS_II_psbZ"/>
    <property type="match status" value="1"/>
</dbReference>
<dbReference type="PANTHER" id="PTHR34971:SF2">
    <property type="entry name" value="PHOTOSYSTEM II REACTION CENTER PROTEIN Z"/>
    <property type="match status" value="1"/>
</dbReference>
<keyword evidence="5 18" id="KW-0150">Chloroplast</keyword>
<keyword evidence="6 15" id="KW-0602">Photosynthesis</keyword>
<evidence type="ECO:0000256" key="9">
    <source>
        <dbReference type="ARBA" id="ARBA00022989"/>
    </source>
</evidence>
<keyword evidence="7 18" id="KW-0934">Plastid</keyword>
<evidence type="ECO:0000256" key="15">
    <source>
        <dbReference type="HAMAP-Rule" id="MF_00644"/>
    </source>
</evidence>
<keyword evidence="12 15" id="KW-0604">Photosystem II</keyword>
<name>A0A3G3LL00_9EUGL</name>
<dbReference type="Gene3D" id="1.10.287.740">
    <property type="entry name" value="Photosystem II PsbZ, reaction centre"/>
    <property type="match status" value="1"/>
</dbReference>
<evidence type="ECO:0000313" key="18">
    <source>
        <dbReference type="EMBL" id="AYQ93394.1"/>
    </source>
</evidence>
<evidence type="ECO:0000256" key="5">
    <source>
        <dbReference type="ARBA" id="ARBA00022528"/>
    </source>
</evidence>
<dbReference type="Pfam" id="PF01737">
    <property type="entry name" value="Ycf9"/>
    <property type="match status" value="1"/>
</dbReference>
<evidence type="ECO:0000256" key="1">
    <source>
        <dbReference type="ARBA" id="ARBA00004141"/>
    </source>
</evidence>
<dbReference type="GO" id="GO:0009539">
    <property type="term" value="C:photosystem II reaction center"/>
    <property type="evidence" value="ECO:0007669"/>
    <property type="project" value="InterPro"/>
</dbReference>
<dbReference type="AlphaFoldDB" id="A0A3G3LL00"/>
<evidence type="ECO:0000256" key="3">
    <source>
        <dbReference type="ARBA" id="ARBA00021665"/>
    </source>
</evidence>
<dbReference type="PANTHER" id="PTHR34971">
    <property type="entry name" value="PHOTOSYSTEM II REACTION CENTER PROTEIN Z"/>
    <property type="match status" value="1"/>
</dbReference>
<dbReference type="GO" id="GO:0009535">
    <property type="term" value="C:chloroplast thylakoid membrane"/>
    <property type="evidence" value="ECO:0007669"/>
    <property type="project" value="UniProtKB-SubCell"/>
</dbReference>
<evidence type="ECO:0000256" key="17">
    <source>
        <dbReference type="SAM" id="Phobius"/>
    </source>
</evidence>
<evidence type="ECO:0000256" key="16">
    <source>
        <dbReference type="RuleBase" id="RU003472"/>
    </source>
</evidence>
<reference evidence="18" key="1">
    <citation type="journal article" date="2018" name="Sci. Rep.">
        <title>Dynamic evolution of inverted repeats in Euglenophyta plastid genomes.</title>
        <authorList>
            <person name="Karnkowska A."/>
            <person name="Bennett M.S."/>
            <person name="Triemer R.E."/>
        </authorList>
    </citation>
    <scope>NUCLEOTIDE SEQUENCE</scope>
</reference>
<comment type="similarity">
    <text evidence="2 15 16">Belongs to the PsbZ family.</text>
</comment>
<feature type="transmembrane region" description="Helical" evidence="17">
    <location>
        <begin position="41"/>
        <end position="64"/>
    </location>
</feature>